<accession>A9NX96</accession>
<organism evidence="1">
    <name type="scientific">Picea sitchensis</name>
    <name type="common">Sitka spruce</name>
    <name type="synonym">Pinus sitchensis</name>
    <dbReference type="NCBI Taxonomy" id="3332"/>
    <lineage>
        <taxon>Eukaryota</taxon>
        <taxon>Viridiplantae</taxon>
        <taxon>Streptophyta</taxon>
        <taxon>Embryophyta</taxon>
        <taxon>Tracheophyta</taxon>
        <taxon>Spermatophyta</taxon>
        <taxon>Pinopsida</taxon>
        <taxon>Pinidae</taxon>
        <taxon>Conifers I</taxon>
        <taxon>Pinales</taxon>
        <taxon>Pinaceae</taxon>
        <taxon>Picea</taxon>
    </lineage>
</organism>
<name>A9NX96_PICSI</name>
<dbReference type="AlphaFoldDB" id="A9NX96"/>
<protein>
    <submittedName>
        <fullName evidence="1">Uncharacterized protein</fullName>
    </submittedName>
</protein>
<proteinExistence type="evidence at transcript level"/>
<reference evidence="1" key="1">
    <citation type="journal article" date="2008" name="BMC Genomics">
        <title>A conifer genomics resource of 200,000 spruce (Picea spp.) ESTs and 6,464 high-quality, sequence-finished full-length cDNAs for Sitka spruce (Picea sitchensis).</title>
        <authorList>
            <person name="Ralph S.G."/>
            <person name="Chun H.J."/>
            <person name="Kolosova N."/>
            <person name="Cooper D."/>
            <person name="Oddy C."/>
            <person name="Ritland C.E."/>
            <person name="Kirkpatrick R."/>
            <person name="Moore R."/>
            <person name="Barber S."/>
            <person name="Holt R.A."/>
            <person name="Jones S.J."/>
            <person name="Marra M.A."/>
            <person name="Douglas C.J."/>
            <person name="Ritland K."/>
            <person name="Bohlmann J."/>
        </authorList>
    </citation>
    <scope>NUCLEOTIDE SEQUENCE</scope>
    <source>
        <tissue evidence="1">Green portion of the leader tissue</tissue>
    </source>
</reference>
<evidence type="ECO:0000313" key="1">
    <source>
        <dbReference type="EMBL" id="ABK25257.1"/>
    </source>
</evidence>
<dbReference type="EMBL" id="EF085961">
    <property type="protein sequence ID" value="ABK25257.1"/>
    <property type="molecule type" value="mRNA"/>
</dbReference>
<sequence length="35" mass="4218">MARSINPHQYSGCYVNTLWFRIWGFQHYSILQTKA</sequence>